<accession>A0ABM5VAN8</accession>
<dbReference type="InterPro" id="IPR036568">
    <property type="entry name" value="GGCT-like_sf"/>
</dbReference>
<evidence type="ECO:0000259" key="1">
    <source>
        <dbReference type="Pfam" id="PF06094"/>
    </source>
</evidence>
<dbReference type="SUPFAM" id="SSF110857">
    <property type="entry name" value="Gamma-glutamyl cyclotransferase-like"/>
    <property type="match status" value="1"/>
</dbReference>
<reference evidence="3" key="1">
    <citation type="submission" date="2015-07" db="EMBL/GenBank/DDBJ databases">
        <authorList>
            <person name="Moine D."/>
            <person name="Kassam M."/>
        </authorList>
    </citation>
    <scope>NUCLEOTIDE SEQUENCE [LARGE SCALE GENOMIC DNA]</scope>
    <source>
        <strain evidence="3">LMG 26250</strain>
    </source>
</reference>
<sequence>MERLFVYGTLGPGRPNAHVLERIGGDWEAGFVNGTLMNKGWGAQMGFPGIVLDGSDNRVEGFVFASEHLAEHWAALDEFEGEGYERVPVNVVTKNGKCVSASVYQLKDEA</sequence>
<reference evidence="2 3" key="3">
    <citation type="journal article" date="2016" name="Genome Announc.">
        <title>Fully Closed Genome Sequences of Five Type Strains of the Genus Cronobacter and One Cronobacter sakazakii Strain.</title>
        <authorList>
            <person name="Moine D."/>
            <person name="Kassam M."/>
            <person name="Baert L."/>
            <person name="Tang Y."/>
            <person name="Barretto C."/>
            <person name="Ngom Bru C."/>
            <person name="Klijn A."/>
            <person name="Descombes P."/>
        </authorList>
    </citation>
    <scope>NUCLEOTIDE SEQUENCE [LARGE SCALE GENOMIC DNA]</scope>
    <source>
        <strain evidence="2 3">LMG 26250</strain>
    </source>
</reference>
<dbReference type="InterPro" id="IPR009288">
    <property type="entry name" value="AIG2-like_dom"/>
</dbReference>
<organism evidence="2 3">
    <name type="scientific">Cronobacter condimenti 1330</name>
    <dbReference type="NCBI Taxonomy" id="1073999"/>
    <lineage>
        <taxon>Bacteria</taxon>
        <taxon>Pseudomonadati</taxon>
        <taxon>Pseudomonadota</taxon>
        <taxon>Gammaproteobacteria</taxon>
        <taxon>Enterobacterales</taxon>
        <taxon>Enterobacteriaceae</taxon>
        <taxon>Cronobacter</taxon>
    </lineage>
</organism>
<dbReference type="RefSeq" id="WP_032983910.1">
    <property type="nucleotide sequence ID" value="NZ_CAKW01000014.1"/>
</dbReference>
<feature type="domain" description="Gamma-glutamylcyclotransferase AIG2-like" evidence="1">
    <location>
        <begin position="4"/>
        <end position="107"/>
    </location>
</feature>
<evidence type="ECO:0000313" key="3">
    <source>
        <dbReference type="Proteomes" id="UP000067320"/>
    </source>
</evidence>
<dbReference type="Gene3D" id="3.10.490.10">
    <property type="entry name" value="Gamma-glutamyl cyclotransferase-like"/>
    <property type="match status" value="1"/>
</dbReference>
<dbReference type="Proteomes" id="UP000067320">
    <property type="component" value="Chromosome"/>
</dbReference>
<protein>
    <recommendedName>
        <fullName evidence="1">Gamma-glutamylcyclotransferase AIG2-like domain-containing protein</fullName>
    </recommendedName>
</protein>
<dbReference type="EMBL" id="CP012264">
    <property type="protein sequence ID" value="ALB62235.1"/>
    <property type="molecule type" value="Genomic_DNA"/>
</dbReference>
<reference evidence="3" key="2">
    <citation type="submission" date="2015-09" db="EMBL/GenBank/DDBJ databases">
        <title>Cronobacter genome sequencing and assembly.</title>
        <authorList>
            <person name="Descombes P."/>
            <person name="Baert L."/>
            <person name="Ngom-Bru C."/>
            <person name="Barretto C."/>
        </authorList>
    </citation>
    <scope>NUCLEOTIDE SEQUENCE [LARGE SCALE GENOMIC DNA]</scope>
    <source>
        <strain evidence="3">LMG 26250</strain>
    </source>
</reference>
<keyword evidence="3" id="KW-1185">Reference proteome</keyword>
<proteinExistence type="predicted"/>
<gene>
    <name evidence="2" type="ORF">AFK62_06840</name>
</gene>
<dbReference type="CDD" id="cd06661">
    <property type="entry name" value="GGCT_like"/>
    <property type="match status" value="1"/>
</dbReference>
<name>A0ABM5VAN8_9ENTR</name>
<dbReference type="InterPro" id="IPR013024">
    <property type="entry name" value="GGCT-like"/>
</dbReference>
<evidence type="ECO:0000313" key="2">
    <source>
        <dbReference type="EMBL" id="ALB62235.1"/>
    </source>
</evidence>
<dbReference type="Pfam" id="PF06094">
    <property type="entry name" value="GGACT"/>
    <property type="match status" value="1"/>
</dbReference>